<feature type="transmembrane region" description="Helical" evidence="6">
    <location>
        <begin position="311"/>
        <end position="334"/>
    </location>
</feature>
<keyword evidence="9" id="KW-1185">Reference proteome</keyword>
<dbReference type="GO" id="GO:0022857">
    <property type="term" value="F:transmembrane transporter activity"/>
    <property type="evidence" value="ECO:0007669"/>
    <property type="project" value="InterPro"/>
</dbReference>
<organism evidence="8 9">
    <name type="scientific">Pseudovibrio exalbescens</name>
    <dbReference type="NCBI Taxonomy" id="197461"/>
    <lineage>
        <taxon>Bacteria</taxon>
        <taxon>Pseudomonadati</taxon>
        <taxon>Pseudomonadota</taxon>
        <taxon>Alphaproteobacteria</taxon>
        <taxon>Hyphomicrobiales</taxon>
        <taxon>Stappiaceae</taxon>
        <taxon>Pseudovibrio</taxon>
    </lineage>
</organism>
<keyword evidence="5 6" id="KW-0472">Membrane</keyword>
<feature type="transmembrane region" description="Helical" evidence="6">
    <location>
        <begin position="169"/>
        <end position="189"/>
    </location>
</feature>
<gene>
    <name evidence="8" type="ORF">A3843_15095</name>
</gene>
<dbReference type="GO" id="GO:0005886">
    <property type="term" value="C:plasma membrane"/>
    <property type="evidence" value="ECO:0007669"/>
    <property type="project" value="UniProtKB-SubCell"/>
</dbReference>
<feature type="transmembrane region" description="Helical" evidence="6">
    <location>
        <begin position="222"/>
        <end position="241"/>
    </location>
</feature>
<evidence type="ECO:0000256" key="2">
    <source>
        <dbReference type="ARBA" id="ARBA00022475"/>
    </source>
</evidence>
<evidence type="ECO:0000256" key="4">
    <source>
        <dbReference type="ARBA" id="ARBA00022989"/>
    </source>
</evidence>
<dbReference type="InterPro" id="IPR011701">
    <property type="entry name" value="MFS"/>
</dbReference>
<dbReference type="InterPro" id="IPR020846">
    <property type="entry name" value="MFS_dom"/>
</dbReference>
<dbReference type="PROSITE" id="PS50850">
    <property type="entry name" value="MFS"/>
    <property type="match status" value="1"/>
</dbReference>
<dbReference type="InterPro" id="IPR050189">
    <property type="entry name" value="MFS_Efflux_Transporters"/>
</dbReference>
<dbReference type="PANTHER" id="PTHR43124">
    <property type="entry name" value="PURINE EFFLUX PUMP PBUE"/>
    <property type="match status" value="1"/>
</dbReference>
<feature type="transmembrane region" description="Helical" evidence="6">
    <location>
        <begin position="261"/>
        <end position="279"/>
    </location>
</feature>
<name>A0A1U7JEI9_9HYPH</name>
<feature type="transmembrane region" description="Helical" evidence="6">
    <location>
        <begin position="286"/>
        <end position="305"/>
    </location>
</feature>
<keyword evidence="2" id="KW-1003">Cell membrane</keyword>
<feature type="transmembrane region" description="Helical" evidence="6">
    <location>
        <begin position="140"/>
        <end position="163"/>
    </location>
</feature>
<dbReference type="InterPro" id="IPR036259">
    <property type="entry name" value="MFS_trans_sf"/>
</dbReference>
<feature type="transmembrane region" description="Helical" evidence="6">
    <location>
        <begin position="377"/>
        <end position="395"/>
    </location>
</feature>
<proteinExistence type="predicted"/>
<dbReference type="PANTHER" id="PTHR43124:SF3">
    <property type="entry name" value="CHLORAMPHENICOL EFFLUX PUMP RV0191"/>
    <property type="match status" value="1"/>
</dbReference>
<comment type="subcellular location">
    <subcellularLocation>
        <location evidence="1">Cell membrane</location>
        <topology evidence="1">Multi-pass membrane protein</topology>
    </subcellularLocation>
</comment>
<protein>
    <submittedName>
        <fullName evidence="8">MFS transporter</fullName>
    </submittedName>
</protein>
<dbReference type="EMBL" id="LVVZ01000022">
    <property type="protein sequence ID" value="OKL43061.1"/>
    <property type="molecule type" value="Genomic_DNA"/>
</dbReference>
<sequence length="407" mass="43823">MKFMEFFISNARWILGGMLLGFGSSFGQTFFIAQFSAELRAAYGLSHGEFGSLYMAATLASAFCFIWVGKIVDYVPTVVVGCGALIVLAGFTFFMAWQDSVIMLGLCLFGLRLFGQGSLPHISQTAMARWFNASRGKALSLANFGNMLGEAMLPLVAVALMAALGWRNLWLLAGASLLLGFLPISYLLLRKDRSPQNPSATEMARGPVTSWQRGQVIRDWRFWLAMAAAIAVPTFMTGVMFHQVQLMEAKGWARTTIPALLPLYAGLGAVFSLSAGALIDRFSAAALLPMMIIPLGCGLLALSAIEAESLVFLAMVCFALSMGCWGAVMSAYLAETFGTMYLGGIRAVYTALVVFGSAMAPGVMGLLVDYGVSLSEQFIYCAVYCFALSLALYLMRGAMQAQKEPAT</sequence>
<evidence type="ECO:0000313" key="8">
    <source>
        <dbReference type="EMBL" id="OKL43061.1"/>
    </source>
</evidence>
<accession>A0A1U7JEI9</accession>
<reference evidence="8 9" key="1">
    <citation type="submission" date="2016-03" db="EMBL/GenBank/DDBJ databases">
        <title>Genome sequence of Nesiotobacter sp. nov., a moderately halophilic alphaproteobacterium isolated from the Yellow Sea, China.</title>
        <authorList>
            <person name="Zhang G."/>
            <person name="Zhang R."/>
        </authorList>
    </citation>
    <scope>NUCLEOTIDE SEQUENCE [LARGE SCALE GENOMIC DNA]</scope>
    <source>
        <strain evidence="8 9">WB1-6</strain>
    </source>
</reference>
<feature type="transmembrane region" description="Helical" evidence="6">
    <location>
        <begin position="346"/>
        <end position="371"/>
    </location>
</feature>
<evidence type="ECO:0000259" key="7">
    <source>
        <dbReference type="PROSITE" id="PS50850"/>
    </source>
</evidence>
<feature type="domain" description="Major facilitator superfamily (MFS) profile" evidence="7">
    <location>
        <begin position="9"/>
        <end position="400"/>
    </location>
</feature>
<feature type="transmembrane region" description="Helical" evidence="6">
    <location>
        <begin position="75"/>
        <end position="95"/>
    </location>
</feature>
<feature type="transmembrane region" description="Helical" evidence="6">
    <location>
        <begin position="51"/>
        <end position="68"/>
    </location>
</feature>
<dbReference type="Pfam" id="PF07690">
    <property type="entry name" value="MFS_1"/>
    <property type="match status" value="1"/>
</dbReference>
<evidence type="ECO:0000256" key="6">
    <source>
        <dbReference type="SAM" id="Phobius"/>
    </source>
</evidence>
<dbReference type="Proteomes" id="UP000185783">
    <property type="component" value="Unassembled WGS sequence"/>
</dbReference>
<dbReference type="STRING" id="197461.A3843_15095"/>
<dbReference type="SUPFAM" id="SSF103473">
    <property type="entry name" value="MFS general substrate transporter"/>
    <property type="match status" value="1"/>
</dbReference>
<evidence type="ECO:0000256" key="3">
    <source>
        <dbReference type="ARBA" id="ARBA00022692"/>
    </source>
</evidence>
<dbReference type="AlphaFoldDB" id="A0A1U7JEI9"/>
<keyword evidence="4 6" id="KW-1133">Transmembrane helix</keyword>
<evidence type="ECO:0000256" key="1">
    <source>
        <dbReference type="ARBA" id="ARBA00004651"/>
    </source>
</evidence>
<evidence type="ECO:0000313" key="9">
    <source>
        <dbReference type="Proteomes" id="UP000185783"/>
    </source>
</evidence>
<evidence type="ECO:0000256" key="5">
    <source>
        <dbReference type="ARBA" id="ARBA00023136"/>
    </source>
</evidence>
<comment type="caution">
    <text evidence="8">The sequence shown here is derived from an EMBL/GenBank/DDBJ whole genome shotgun (WGS) entry which is preliminary data.</text>
</comment>
<dbReference type="Gene3D" id="1.20.1250.20">
    <property type="entry name" value="MFS general substrate transporter like domains"/>
    <property type="match status" value="1"/>
</dbReference>
<feature type="transmembrane region" description="Helical" evidence="6">
    <location>
        <begin position="101"/>
        <end position="119"/>
    </location>
</feature>
<keyword evidence="3 6" id="KW-0812">Transmembrane</keyword>